<reference evidence="1 2" key="1">
    <citation type="journal article" date="2021" name="MBio">
        <title>Poor Competitiveness of Bradyrhizobium in Pigeon Pea Root Colonization in Indian Soils.</title>
        <authorList>
            <person name="Chalasani D."/>
            <person name="Basu A."/>
            <person name="Pullabhotla S.V.S.R.N."/>
            <person name="Jorrin B."/>
            <person name="Neal A.L."/>
            <person name="Poole P.S."/>
            <person name="Podile A.R."/>
            <person name="Tkacz A."/>
        </authorList>
    </citation>
    <scope>NUCLEOTIDE SEQUENCE [LARGE SCALE GENOMIC DNA]</scope>
    <source>
        <strain evidence="1 2">HU44</strain>
    </source>
</reference>
<dbReference type="Proteomes" id="UP000757604">
    <property type="component" value="Unassembled WGS sequence"/>
</dbReference>
<gene>
    <name evidence="1" type="ORF">JNB71_01675</name>
</gene>
<protein>
    <submittedName>
        <fullName evidence="1">Uncharacterized protein</fullName>
    </submittedName>
</protein>
<evidence type="ECO:0000313" key="1">
    <source>
        <dbReference type="EMBL" id="MBW9062014.1"/>
    </source>
</evidence>
<dbReference type="EMBL" id="JAEUAO010000001">
    <property type="protein sequence ID" value="MBW9062014.1"/>
    <property type="molecule type" value="Genomic_DNA"/>
</dbReference>
<comment type="caution">
    <text evidence="1">The sequence shown here is derived from an EMBL/GenBank/DDBJ whole genome shotgun (WGS) entry which is preliminary data.</text>
</comment>
<dbReference type="RefSeq" id="WP_220370109.1">
    <property type="nucleotide sequence ID" value="NZ_JAEUAO010000001.1"/>
</dbReference>
<evidence type="ECO:0000313" key="2">
    <source>
        <dbReference type="Proteomes" id="UP000757604"/>
    </source>
</evidence>
<keyword evidence="2" id="KW-1185">Reference proteome</keyword>
<name>A0ABS7H4J5_9HYPH</name>
<organism evidence="1 2">
    <name type="scientific">Rhizobium herbae</name>
    <dbReference type="NCBI Taxonomy" id="508661"/>
    <lineage>
        <taxon>Bacteria</taxon>
        <taxon>Pseudomonadati</taxon>
        <taxon>Pseudomonadota</taxon>
        <taxon>Alphaproteobacteria</taxon>
        <taxon>Hyphomicrobiales</taxon>
        <taxon>Rhizobiaceae</taxon>
        <taxon>Rhizobium/Agrobacterium group</taxon>
        <taxon>Rhizobium</taxon>
    </lineage>
</organism>
<sequence length="257" mass="29953">MPHPKPFYRTFRGMKPSPNSGYSQRAYVRDKEYASSPLHYIRAFNIIQSDLQRIFEYVEPSDESKGSYSYRIHELLMRTCIEVEANLKAILNANTYTPEIKYGKPFFNIKVYQKVDVTHHLSSYQVLLPIWHGPKKFWKPFEGWKQEAKGLPWYQAYNSSKHDRQEAFKSANLEMLISAVAGLLVVLSSQFITEDFSSGADLISAGGDDYHDLEPALGGLFRIKFPDDWAEDELYEFNWSVLKNEQDRFQKFDYDAN</sequence>
<accession>A0ABS7H4J5</accession>
<proteinExistence type="predicted"/>